<sequence length="1282" mass="142400">MLRVSAPYPVMSSPFGIPPKNISANLEPFQLCVSEDELIKFKELLKLSEIGPETWWNTQQDPQLGISRDWLIDAKETWLQRFDWRKHEDQINIFPNFKTVFEDSEAGLVDIHFTALFSAREDAIPVIFLHGFPSSFMEFLPMMKLLAEKHTRETLPYHIIVPSLPDYGLSGKRTQNTEMTVATSARIMNQLMVDLGFGSGYVAQGGDLGSMIVRVMSVNHSECKAFHVNLLVLNPGENPTSSDLSPEESKILQRSEAWQQTGLAYALVHGTRPSTVGLAISSSPLALLAWIGEKLLEWVDQREPLPLDTILAMVSFYWFTRTFPRSLYHAELVRNRFKGNAHPISKQKPLGYSLFPHDLAVLPKAWAEELYPNLVFFNAHSAGGHFASLERPREFLEDVEDFLGCLGDLFEICDLWTSFIMSRSTQDAQAKPHPMDDQASLFNKINEMHCTGLGALVDLPQLLTCGNEASDKHATVEAITRVSLPANDSATRFVTEIRLRCQPEQLFRITIRPKASSSHEHPPTKPIVIAHTASAEESPALIEKASELIRENCNQEISEEVLELDIAGPDQPNLILVDLPGLDHTGVGDKAQEGGDCAVEVARKYMKNPQSIILAILSADLPTKSQKVLDIAAEIDPKQERTLGIITHPRAIATMKMQVSDSVLSEITQRKLRLGWLLLPDHILGKQKTLSARNEENNPVTLWERDWEALGKCANSVENLTDWLNDTFAEHIKKGVPELVLAIDAAVSNKKSMLPELTLPRETLGQQRTFLFSLSNTFECILRQAISGAYSAPFFDTRDHDVVADLADPRRLRAIIRALSQHFANAIDVIGCRRKIVEPDKILDWPPISENPYPGFRRPQCLTRAEFEHQVSQQIQRDGISTVVGNPDELLVGALFRDQTQPWGEIAHVHLITAWKSVRDCVVSVLQYLTDQQTADHIMQLLIDPELKELKINLLEKLEELTAYNKRGRLLPVTPSVVANVEKYKNDRLRALHESGGPVSQELAISGAQSGRETRVLRKPSTDCTTAAAVDLLQAHYDAAMTTFIDNVSILAVENCLLGPLPCLLTAEKIGDLDDAYVQELGMEPSSAVISRERLNAEINMLQPNSQALKEFIVPDLPLPVPSVPGTDPSELGAALMVSPGGQPFLVTQEESRRALPGHDENNRPNLRGSWASDSAYSSQGLFKASKTPKATEPVVNSSFGTVAPQHVSPAPGVSTLSPGHPRHLETTPTTLDFPRYVIFRGMVMSIVLIRERWADISDGMAVTGVFAKKTVSLVRTTSTKT</sequence>
<protein>
    <recommendedName>
        <fullName evidence="4">GED domain-containing protein</fullName>
    </recommendedName>
</protein>
<dbReference type="PANTHER" id="PTHR21661">
    <property type="entry name" value="EPOXIDE HYDROLASE 1-RELATED"/>
    <property type="match status" value="1"/>
</dbReference>
<evidence type="ECO:0000313" key="6">
    <source>
        <dbReference type="Proteomes" id="UP001152646"/>
    </source>
</evidence>
<dbReference type="InterPro" id="IPR045063">
    <property type="entry name" value="Dynamin_N"/>
</dbReference>
<comment type="similarity">
    <text evidence="1">Belongs to the peptidase S33 family.</text>
</comment>
<dbReference type="GO" id="GO:0097176">
    <property type="term" value="P:epoxide metabolic process"/>
    <property type="evidence" value="ECO:0007669"/>
    <property type="project" value="TreeGrafter"/>
</dbReference>
<dbReference type="InterPro" id="IPR020850">
    <property type="entry name" value="GED_dom"/>
</dbReference>
<dbReference type="PRINTS" id="PR00195">
    <property type="entry name" value="DYNAMIN"/>
</dbReference>
<feature type="domain" description="GED" evidence="4">
    <location>
        <begin position="1026"/>
        <end position="1117"/>
    </location>
</feature>
<accession>A0A9W4ID53</accession>
<comment type="caution">
    <text evidence="5">The sequence shown here is derived from an EMBL/GenBank/DDBJ whole genome shotgun (WGS) entry which is preliminary data.</text>
</comment>
<dbReference type="SMART" id="SM00053">
    <property type="entry name" value="DYNc"/>
    <property type="match status" value="1"/>
</dbReference>
<feature type="compositionally biased region" description="Basic and acidic residues" evidence="3">
    <location>
        <begin position="1151"/>
        <end position="1163"/>
    </location>
</feature>
<dbReference type="GO" id="GO:0004301">
    <property type="term" value="F:epoxide hydrolase activity"/>
    <property type="evidence" value="ECO:0007669"/>
    <property type="project" value="TreeGrafter"/>
</dbReference>
<feature type="region of interest" description="Disordered" evidence="3">
    <location>
        <begin position="1151"/>
        <end position="1171"/>
    </location>
</feature>
<dbReference type="PANTHER" id="PTHR21661:SF39">
    <property type="entry name" value="HYDROLASE, PUTATIVE (AFU_ORTHOLOGUE AFUA_3G08960)-RELATED"/>
    <property type="match status" value="1"/>
</dbReference>
<dbReference type="SUPFAM" id="SSF53474">
    <property type="entry name" value="alpha/beta-Hydrolases"/>
    <property type="match status" value="1"/>
</dbReference>
<evidence type="ECO:0000256" key="1">
    <source>
        <dbReference type="ARBA" id="ARBA00010088"/>
    </source>
</evidence>
<name>A0A9W4ID53_9EURO</name>
<dbReference type="InterPro" id="IPR001401">
    <property type="entry name" value="Dynamin_GTPase"/>
</dbReference>
<dbReference type="InterPro" id="IPR022812">
    <property type="entry name" value="Dynamin"/>
</dbReference>
<proteinExistence type="inferred from homology"/>
<dbReference type="GO" id="GO:0005525">
    <property type="term" value="F:GTP binding"/>
    <property type="evidence" value="ECO:0007669"/>
    <property type="project" value="InterPro"/>
</dbReference>
<dbReference type="InterPro" id="IPR010497">
    <property type="entry name" value="Epoxide_hydro_N"/>
</dbReference>
<dbReference type="OrthoDB" id="415706at2759"/>
<dbReference type="Proteomes" id="UP001152646">
    <property type="component" value="Unassembled WGS sequence"/>
</dbReference>
<dbReference type="PROSITE" id="PS51388">
    <property type="entry name" value="GED"/>
    <property type="match status" value="1"/>
</dbReference>
<dbReference type="Gene3D" id="3.40.50.1820">
    <property type="entry name" value="alpha/beta hydrolase"/>
    <property type="match status" value="1"/>
</dbReference>
<dbReference type="InterPro" id="IPR027417">
    <property type="entry name" value="P-loop_NTPase"/>
</dbReference>
<feature type="region of interest" description="Disordered" evidence="3">
    <location>
        <begin position="1204"/>
        <end position="1228"/>
    </location>
</feature>
<evidence type="ECO:0000313" key="5">
    <source>
        <dbReference type="EMBL" id="CAG8261809.1"/>
    </source>
</evidence>
<evidence type="ECO:0000259" key="4">
    <source>
        <dbReference type="PROSITE" id="PS51388"/>
    </source>
</evidence>
<dbReference type="GO" id="GO:0003924">
    <property type="term" value="F:GTPase activity"/>
    <property type="evidence" value="ECO:0007669"/>
    <property type="project" value="InterPro"/>
</dbReference>
<evidence type="ECO:0000256" key="2">
    <source>
        <dbReference type="ARBA" id="ARBA00022801"/>
    </source>
</evidence>
<dbReference type="EMBL" id="CAJVPA010000044">
    <property type="protein sequence ID" value="CAG8261809.1"/>
    <property type="molecule type" value="Genomic_DNA"/>
</dbReference>
<dbReference type="Pfam" id="PF06441">
    <property type="entry name" value="EHN"/>
    <property type="match status" value="1"/>
</dbReference>
<reference evidence="5" key="1">
    <citation type="submission" date="2021-07" db="EMBL/GenBank/DDBJ databases">
        <authorList>
            <person name="Branca A.L. A."/>
        </authorList>
    </citation>
    <scope>NUCLEOTIDE SEQUENCE</scope>
</reference>
<dbReference type="Gene3D" id="3.40.50.300">
    <property type="entry name" value="P-loop containing nucleotide triphosphate hydrolases"/>
    <property type="match status" value="1"/>
</dbReference>
<evidence type="ECO:0000256" key="3">
    <source>
        <dbReference type="SAM" id="MobiDB-lite"/>
    </source>
</evidence>
<dbReference type="GO" id="GO:0017000">
    <property type="term" value="P:antibiotic biosynthetic process"/>
    <property type="evidence" value="ECO:0007669"/>
    <property type="project" value="UniProtKB-ARBA"/>
</dbReference>
<dbReference type="Pfam" id="PF00350">
    <property type="entry name" value="Dynamin_N"/>
    <property type="match status" value="1"/>
</dbReference>
<organism evidence="5 6">
    <name type="scientific">Penicillium salamii</name>
    <dbReference type="NCBI Taxonomy" id="1612424"/>
    <lineage>
        <taxon>Eukaryota</taxon>
        <taxon>Fungi</taxon>
        <taxon>Dikarya</taxon>
        <taxon>Ascomycota</taxon>
        <taxon>Pezizomycotina</taxon>
        <taxon>Eurotiomycetes</taxon>
        <taxon>Eurotiomycetidae</taxon>
        <taxon>Eurotiales</taxon>
        <taxon>Aspergillaceae</taxon>
        <taxon>Penicillium</taxon>
    </lineage>
</organism>
<dbReference type="InterPro" id="IPR029058">
    <property type="entry name" value="AB_hydrolase_fold"/>
</dbReference>
<keyword evidence="2" id="KW-0378">Hydrolase</keyword>
<dbReference type="GO" id="GO:0072330">
    <property type="term" value="P:monocarboxylic acid biosynthetic process"/>
    <property type="evidence" value="ECO:0007669"/>
    <property type="project" value="UniProtKB-ARBA"/>
</dbReference>
<gene>
    <name evidence="5" type="ORF">PSALAMII_LOCUS1021</name>
</gene>
<dbReference type="SUPFAM" id="SSF52540">
    <property type="entry name" value="P-loop containing nucleoside triphosphate hydrolases"/>
    <property type="match status" value="1"/>
</dbReference>